<proteinExistence type="predicted"/>
<dbReference type="EMBL" id="VSSQ01007600">
    <property type="protein sequence ID" value="MPM36414.1"/>
    <property type="molecule type" value="Genomic_DNA"/>
</dbReference>
<organism evidence="1">
    <name type="scientific">bioreactor metagenome</name>
    <dbReference type="NCBI Taxonomy" id="1076179"/>
    <lineage>
        <taxon>unclassified sequences</taxon>
        <taxon>metagenomes</taxon>
        <taxon>ecological metagenomes</taxon>
    </lineage>
</organism>
<reference evidence="1" key="1">
    <citation type="submission" date="2019-08" db="EMBL/GenBank/DDBJ databases">
        <authorList>
            <person name="Kucharzyk K."/>
            <person name="Murdoch R.W."/>
            <person name="Higgins S."/>
            <person name="Loffler F."/>
        </authorList>
    </citation>
    <scope>NUCLEOTIDE SEQUENCE</scope>
</reference>
<protein>
    <submittedName>
        <fullName evidence="1">Uncharacterized protein</fullName>
    </submittedName>
</protein>
<dbReference type="AlphaFoldDB" id="A0A644ZEW1"/>
<comment type="caution">
    <text evidence="1">The sequence shown here is derived from an EMBL/GenBank/DDBJ whole genome shotgun (WGS) entry which is preliminary data.</text>
</comment>
<gene>
    <name evidence="1" type="ORF">SDC9_83010</name>
</gene>
<accession>A0A644ZEW1</accession>
<name>A0A644ZEW1_9ZZZZ</name>
<sequence length="63" mass="7108">MPDMAMTDPVERSMPPEMSTMVIAQAMIMFTETCRETLMMLLVLRNDGALKDSTTIRISRNPS</sequence>
<evidence type="ECO:0000313" key="1">
    <source>
        <dbReference type="EMBL" id="MPM36414.1"/>
    </source>
</evidence>